<keyword evidence="2" id="KW-0963">Cytoplasm</keyword>
<keyword evidence="8" id="KW-1185">Reference proteome</keyword>
<evidence type="ECO:0000256" key="2">
    <source>
        <dbReference type="ARBA" id="ARBA00022490"/>
    </source>
</evidence>
<dbReference type="EC" id="3.1.11.6" evidence="6"/>
<name>A0ABY6M484_9FLAO</name>
<dbReference type="RefSeq" id="WP_264434933.1">
    <property type="nucleotide sequence ID" value="NZ_CP081495.1"/>
</dbReference>
<evidence type="ECO:0000313" key="7">
    <source>
        <dbReference type="EMBL" id="UYW02383.1"/>
    </source>
</evidence>
<evidence type="ECO:0000256" key="4">
    <source>
        <dbReference type="ARBA" id="ARBA00022801"/>
    </source>
</evidence>
<dbReference type="Pfam" id="PF02609">
    <property type="entry name" value="Exonuc_VII_S"/>
    <property type="match status" value="1"/>
</dbReference>
<dbReference type="GO" id="GO:0008855">
    <property type="term" value="F:exodeoxyribonuclease VII activity"/>
    <property type="evidence" value="ECO:0007669"/>
    <property type="project" value="UniProtKB-EC"/>
</dbReference>
<evidence type="ECO:0000256" key="6">
    <source>
        <dbReference type="NCBIfam" id="TIGR01280"/>
    </source>
</evidence>
<evidence type="ECO:0000313" key="8">
    <source>
        <dbReference type="Proteomes" id="UP001163328"/>
    </source>
</evidence>
<dbReference type="Gene3D" id="1.10.287.1040">
    <property type="entry name" value="Exonuclease VII, small subunit"/>
    <property type="match status" value="1"/>
</dbReference>
<sequence>MEGYTYESAAKELEQILEALKNDEISIDNLATKVEKASKLIAFCKEKLSNTEKSVQVIIDKLEA</sequence>
<comment type="similarity">
    <text evidence="1">Belongs to the XseB family.</text>
</comment>
<dbReference type="EMBL" id="CP081495">
    <property type="protein sequence ID" value="UYW02383.1"/>
    <property type="molecule type" value="Genomic_DNA"/>
</dbReference>
<dbReference type="NCBIfam" id="TIGR01280">
    <property type="entry name" value="xseB"/>
    <property type="match status" value="1"/>
</dbReference>
<keyword evidence="4 7" id="KW-0378">Hydrolase</keyword>
<keyword evidence="5" id="KW-0269">Exonuclease</keyword>
<protein>
    <recommendedName>
        <fullName evidence="6">Exodeoxyribonuclease VII small subunit</fullName>
        <ecNumber evidence="6">3.1.11.6</ecNumber>
    </recommendedName>
</protein>
<dbReference type="InterPro" id="IPR003761">
    <property type="entry name" value="Exonuc_VII_S"/>
</dbReference>
<keyword evidence="3" id="KW-0540">Nuclease</keyword>
<reference evidence="7" key="1">
    <citation type="submission" date="2021-08" db="EMBL/GenBank/DDBJ databases">
        <title>Flavobacterium sp. strain CC-SYL302.</title>
        <authorList>
            <person name="Lin S.-Y."/>
            <person name="Lee T.-H."/>
            <person name="Young C.-C."/>
        </authorList>
    </citation>
    <scope>NUCLEOTIDE SEQUENCE</scope>
    <source>
        <strain evidence="7">CC-SYL302</strain>
    </source>
</reference>
<organism evidence="7 8">
    <name type="scientific">Flavobacterium agricola</name>
    <dbReference type="NCBI Taxonomy" id="2870839"/>
    <lineage>
        <taxon>Bacteria</taxon>
        <taxon>Pseudomonadati</taxon>
        <taxon>Bacteroidota</taxon>
        <taxon>Flavobacteriia</taxon>
        <taxon>Flavobacteriales</taxon>
        <taxon>Flavobacteriaceae</taxon>
        <taxon>Flavobacterium</taxon>
    </lineage>
</organism>
<dbReference type="Proteomes" id="UP001163328">
    <property type="component" value="Chromosome"/>
</dbReference>
<gene>
    <name evidence="7" type="primary">xseB</name>
    <name evidence="7" type="ORF">K5I29_05670</name>
</gene>
<dbReference type="SUPFAM" id="SSF116842">
    <property type="entry name" value="XseB-like"/>
    <property type="match status" value="1"/>
</dbReference>
<evidence type="ECO:0000256" key="3">
    <source>
        <dbReference type="ARBA" id="ARBA00022722"/>
    </source>
</evidence>
<dbReference type="InterPro" id="IPR037004">
    <property type="entry name" value="Exonuc_VII_ssu_sf"/>
</dbReference>
<evidence type="ECO:0000256" key="1">
    <source>
        <dbReference type="ARBA" id="ARBA00009998"/>
    </source>
</evidence>
<accession>A0ABY6M484</accession>
<proteinExistence type="inferred from homology"/>
<evidence type="ECO:0000256" key="5">
    <source>
        <dbReference type="ARBA" id="ARBA00022839"/>
    </source>
</evidence>